<comment type="caution">
    <text evidence="2">The sequence shown here is derived from an EMBL/GenBank/DDBJ whole genome shotgun (WGS) entry which is preliminary data.</text>
</comment>
<feature type="compositionally biased region" description="Low complexity" evidence="1">
    <location>
        <begin position="22"/>
        <end position="32"/>
    </location>
</feature>
<feature type="region of interest" description="Disordered" evidence="1">
    <location>
        <begin position="1"/>
        <end position="57"/>
    </location>
</feature>
<dbReference type="EMBL" id="JAWWNJ010000023">
    <property type="protein sequence ID" value="KAK7032942.1"/>
    <property type="molecule type" value="Genomic_DNA"/>
</dbReference>
<evidence type="ECO:0000256" key="1">
    <source>
        <dbReference type="SAM" id="MobiDB-lite"/>
    </source>
</evidence>
<protein>
    <submittedName>
        <fullName evidence="2">Uncharacterized protein</fullName>
    </submittedName>
</protein>
<proteinExistence type="predicted"/>
<gene>
    <name evidence="2" type="ORF">R3P38DRAFT_3186486</name>
</gene>
<keyword evidence="3" id="KW-1185">Reference proteome</keyword>
<reference evidence="2 3" key="1">
    <citation type="journal article" date="2024" name="J Genomics">
        <title>Draft genome sequencing and assembly of Favolaschia claudopus CIRM-BRFM 2984 isolated from oak limbs.</title>
        <authorList>
            <person name="Navarro D."/>
            <person name="Drula E."/>
            <person name="Chaduli D."/>
            <person name="Cazenave R."/>
            <person name="Ahrendt S."/>
            <person name="Wang J."/>
            <person name="Lipzen A."/>
            <person name="Daum C."/>
            <person name="Barry K."/>
            <person name="Grigoriev I.V."/>
            <person name="Favel A."/>
            <person name="Rosso M.N."/>
            <person name="Martin F."/>
        </authorList>
    </citation>
    <scope>NUCLEOTIDE SEQUENCE [LARGE SCALE GENOMIC DNA]</scope>
    <source>
        <strain evidence="2 3">CIRM-BRFM 2984</strain>
    </source>
</reference>
<evidence type="ECO:0000313" key="2">
    <source>
        <dbReference type="EMBL" id="KAK7032942.1"/>
    </source>
</evidence>
<feature type="compositionally biased region" description="Basic and acidic residues" evidence="1">
    <location>
        <begin position="37"/>
        <end position="51"/>
    </location>
</feature>
<sequence length="57" mass="6221">MEKQDGNKRMAEESDAERKAKAGSSKASAVGKPHCKSLAEIDRADSEKYEDFEASSD</sequence>
<evidence type="ECO:0000313" key="3">
    <source>
        <dbReference type="Proteomes" id="UP001362999"/>
    </source>
</evidence>
<organism evidence="2 3">
    <name type="scientific">Favolaschia claudopus</name>
    <dbReference type="NCBI Taxonomy" id="2862362"/>
    <lineage>
        <taxon>Eukaryota</taxon>
        <taxon>Fungi</taxon>
        <taxon>Dikarya</taxon>
        <taxon>Basidiomycota</taxon>
        <taxon>Agaricomycotina</taxon>
        <taxon>Agaricomycetes</taxon>
        <taxon>Agaricomycetidae</taxon>
        <taxon>Agaricales</taxon>
        <taxon>Marasmiineae</taxon>
        <taxon>Mycenaceae</taxon>
        <taxon>Favolaschia</taxon>
    </lineage>
</organism>
<name>A0AAW0C0Z3_9AGAR</name>
<accession>A0AAW0C0Z3</accession>
<feature type="compositionally biased region" description="Basic and acidic residues" evidence="1">
    <location>
        <begin position="1"/>
        <end position="20"/>
    </location>
</feature>
<dbReference type="Proteomes" id="UP001362999">
    <property type="component" value="Unassembled WGS sequence"/>
</dbReference>
<dbReference type="AlphaFoldDB" id="A0AAW0C0Z3"/>